<gene>
    <name evidence="1" type="ORF">S01H1_34005</name>
</gene>
<protein>
    <submittedName>
        <fullName evidence="1">Uncharacterized protein</fullName>
    </submittedName>
</protein>
<accession>X0VMW5</accession>
<evidence type="ECO:0000313" key="1">
    <source>
        <dbReference type="EMBL" id="GAG13818.1"/>
    </source>
</evidence>
<comment type="caution">
    <text evidence="1">The sequence shown here is derived from an EMBL/GenBank/DDBJ whole genome shotgun (WGS) entry which is preliminary data.</text>
</comment>
<organism evidence="1">
    <name type="scientific">marine sediment metagenome</name>
    <dbReference type="NCBI Taxonomy" id="412755"/>
    <lineage>
        <taxon>unclassified sequences</taxon>
        <taxon>metagenomes</taxon>
        <taxon>ecological metagenomes</taxon>
    </lineage>
</organism>
<reference evidence="1" key="1">
    <citation type="journal article" date="2014" name="Front. Microbiol.">
        <title>High frequency of phylogenetically diverse reductive dehalogenase-homologous genes in deep subseafloor sedimentary metagenomes.</title>
        <authorList>
            <person name="Kawai M."/>
            <person name="Futagami T."/>
            <person name="Toyoda A."/>
            <person name="Takaki Y."/>
            <person name="Nishi S."/>
            <person name="Hori S."/>
            <person name="Arai W."/>
            <person name="Tsubouchi T."/>
            <person name="Morono Y."/>
            <person name="Uchiyama I."/>
            <person name="Ito T."/>
            <person name="Fujiyama A."/>
            <person name="Inagaki F."/>
            <person name="Takami H."/>
        </authorList>
    </citation>
    <scope>NUCLEOTIDE SEQUENCE</scope>
    <source>
        <strain evidence="1">Expedition CK06-06</strain>
    </source>
</reference>
<feature type="non-terminal residue" evidence="1">
    <location>
        <position position="149"/>
    </location>
</feature>
<dbReference type="AlphaFoldDB" id="X0VMW5"/>
<dbReference type="EMBL" id="BARS01021139">
    <property type="protein sequence ID" value="GAG13818.1"/>
    <property type="molecule type" value="Genomic_DNA"/>
</dbReference>
<sequence length="149" mass="16206">MPIDKSLYAAPQGMPVDAELPDVEVILPEMIENDDGSVEITLIGGTDTEAPPPFDANLVEYMDETDVDILATEMLDLVNSDIDSRSEWVDTYVEGLNILGLNYEEKIEPWEGACGVSSTILAEAVIRFQAETMSEVFPAAGPVRTKILG</sequence>
<proteinExistence type="predicted"/>
<name>X0VMW5_9ZZZZ</name>